<evidence type="ECO:0000313" key="4">
    <source>
        <dbReference type="Proteomes" id="UP000316759"/>
    </source>
</evidence>
<dbReference type="PANTHER" id="PTHR23317">
    <property type="entry name" value="DEDICATOR OF CYTOKINESIS DOCK"/>
    <property type="match status" value="1"/>
</dbReference>
<dbReference type="InterPro" id="IPR046773">
    <property type="entry name" value="DOCKER_Lobe_C"/>
</dbReference>
<dbReference type="Pfam" id="PF20421">
    <property type="entry name" value="DHR-2_Lobe_C"/>
    <property type="match status" value="1"/>
</dbReference>
<dbReference type="STRING" id="46835.A0A504YXT9"/>
<dbReference type="Gene3D" id="1.20.58.740">
    <property type="match status" value="1"/>
</dbReference>
<dbReference type="InterPro" id="IPR027357">
    <property type="entry name" value="DOCKER_dom"/>
</dbReference>
<reference evidence="3 4" key="1">
    <citation type="submission" date="2019-04" db="EMBL/GenBank/DDBJ databases">
        <title>Annotation for the trematode Fasciola gigantica.</title>
        <authorList>
            <person name="Choi Y.-J."/>
        </authorList>
    </citation>
    <scope>NUCLEOTIDE SEQUENCE [LARGE SCALE GENOMIC DNA]</scope>
    <source>
        <strain evidence="3">Uganda_cow_1</strain>
    </source>
</reference>
<gene>
    <name evidence="3" type="ORF">FGIG_08107</name>
</gene>
<comment type="caution">
    <text evidence="3">The sequence shown here is derived from an EMBL/GenBank/DDBJ whole genome shotgun (WGS) entry which is preliminary data.</text>
</comment>
<evidence type="ECO:0000256" key="1">
    <source>
        <dbReference type="PROSITE-ProRule" id="PRU00984"/>
    </source>
</evidence>
<dbReference type="Proteomes" id="UP000316759">
    <property type="component" value="Unassembled WGS sequence"/>
</dbReference>
<protein>
    <submittedName>
        <fullName evidence="3">Dedicator of cytokinesis protein</fullName>
    </submittedName>
</protein>
<dbReference type="GO" id="GO:0007264">
    <property type="term" value="P:small GTPase-mediated signal transduction"/>
    <property type="evidence" value="ECO:0007669"/>
    <property type="project" value="InterPro"/>
</dbReference>
<feature type="domain" description="DOCKER" evidence="2">
    <location>
        <begin position="1"/>
        <end position="140"/>
    </location>
</feature>
<accession>A0A504YXT9</accession>
<sequence length="140" mass="15631">MPFTTSGAAHGTLSEQFQQRYILTAARYFPYVKSRLVVVDTKQEILCPIEVALEDVHGRVKQLDQALSKDPVDVKFLQMVLQGGIGTTVNQGPLEVATTFLRSPTVNECESHRSTAVTDAASYVDCQNRLRICFRQLLDK</sequence>
<dbReference type="AlphaFoldDB" id="A0A504YXT9"/>
<keyword evidence="4" id="KW-1185">Reference proteome</keyword>
<dbReference type="InterPro" id="IPR043162">
    <property type="entry name" value="DOCK_C_lobe_C"/>
</dbReference>
<evidence type="ECO:0000313" key="3">
    <source>
        <dbReference type="EMBL" id="TPP65335.1"/>
    </source>
</evidence>
<comment type="similarity">
    <text evidence="1">Belongs to the DOCK family.</text>
</comment>
<evidence type="ECO:0000259" key="2">
    <source>
        <dbReference type="PROSITE" id="PS51651"/>
    </source>
</evidence>
<dbReference type="GO" id="GO:0005085">
    <property type="term" value="F:guanyl-nucleotide exchange factor activity"/>
    <property type="evidence" value="ECO:0007669"/>
    <property type="project" value="InterPro"/>
</dbReference>
<dbReference type="PROSITE" id="PS51651">
    <property type="entry name" value="DOCKER"/>
    <property type="match status" value="1"/>
</dbReference>
<dbReference type="OrthoDB" id="47328at2759"/>
<dbReference type="PANTHER" id="PTHR23317:SF76">
    <property type="entry name" value="LD20667P"/>
    <property type="match status" value="1"/>
</dbReference>
<dbReference type="InterPro" id="IPR026791">
    <property type="entry name" value="DOCK"/>
</dbReference>
<name>A0A504YXT9_FASGI</name>
<dbReference type="EMBL" id="SUNJ01003336">
    <property type="protein sequence ID" value="TPP65335.1"/>
    <property type="molecule type" value="Genomic_DNA"/>
</dbReference>
<organism evidence="3 4">
    <name type="scientific">Fasciola gigantica</name>
    <name type="common">Giant liver fluke</name>
    <dbReference type="NCBI Taxonomy" id="46835"/>
    <lineage>
        <taxon>Eukaryota</taxon>
        <taxon>Metazoa</taxon>
        <taxon>Spiralia</taxon>
        <taxon>Lophotrochozoa</taxon>
        <taxon>Platyhelminthes</taxon>
        <taxon>Trematoda</taxon>
        <taxon>Digenea</taxon>
        <taxon>Plagiorchiida</taxon>
        <taxon>Echinostomata</taxon>
        <taxon>Echinostomatoidea</taxon>
        <taxon>Fasciolidae</taxon>
        <taxon>Fasciola</taxon>
    </lineage>
</organism>
<proteinExistence type="inferred from homology"/>